<reference evidence="2" key="1">
    <citation type="journal article" date="2014" name="Int. J. Syst. Evol. Microbiol.">
        <title>Complete genome sequence of Corynebacterium casei LMG S-19264T (=DSM 44701T), isolated from a smear-ripened cheese.</title>
        <authorList>
            <consortium name="US DOE Joint Genome Institute (JGI-PGF)"/>
            <person name="Walter F."/>
            <person name="Albersmeier A."/>
            <person name="Kalinowski J."/>
            <person name="Ruckert C."/>
        </authorList>
    </citation>
    <scope>NUCLEOTIDE SEQUENCE</scope>
    <source>
        <strain evidence="2">CGMCC 1.15085</strain>
    </source>
</reference>
<organism evidence="2 3">
    <name type="scientific">Flexivirga endophytica</name>
    <dbReference type="NCBI Taxonomy" id="1849103"/>
    <lineage>
        <taxon>Bacteria</taxon>
        <taxon>Bacillati</taxon>
        <taxon>Actinomycetota</taxon>
        <taxon>Actinomycetes</taxon>
        <taxon>Micrococcales</taxon>
        <taxon>Dermacoccaceae</taxon>
        <taxon>Flexivirga</taxon>
    </lineage>
</organism>
<dbReference type="AlphaFoldDB" id="A0A916TLD6"/>
<comment type="caution">
    <text evidence="2">The sequence shown here is derived from an EMBL/GenBank/DDBJ whole genome shotgun (WGS) entry which is preliminary data.</text>
</comment>
<gene>
    <name evidence="2" type="ORF">GCM10011492_42800</name>
</gene>
<evidence type="ECO:0000313" key="3">
    <source>
        <dbReference type="Proteomes" id="UP000636793"/>
    </source>
</evidence>
<evidence type="ECO:0000313" key="2">
    <source>
        <dbReference type="EMBL" id="GGB47098.1"/>
    </source>
</evidence>
<sequence>MHVGGTGEKARPAWRGRAVWATALVVVLAVVVAGVVIHKIRKDRLDTGAVRSENAAISGPAVSSSAQFQVPNAALVVQATAGRAARFDDDGRIRAPRGGVLVRVAWSSTRSAAPTAEGLGDAPSTLAVRSRGRTVTVDPRIVGTAGEQQAVVALLGDADDVVLEVRFAGRGQAVELLSGRRHAGSFASLYTNGAWPFGPKPALSFQQKQPADPASSISWNAEVRDHDAFRVPYLAGLGWAPRGREWFVVRSVGYYLNDDAALWKSGGRRAQYAVQGASRFAVTVAGKAPAKVLRKPGESGKAYGYSAPRGGEYVFSIRSGDRATVESALSATLRRSSGDRAAPRVVALKVQRRDVHPAVAGSAGEGR</sequence>
<dbReference type="Proteomes" id="UP000636793">
    <property type="component" value="Unassembled WGS sequence"/>
</dbReference>
<proteinExistence type="predicted"/>
<dbReference type="EMBL" id="BMHI01000008">
    <property type="protein sequence ID" value="GGB47098.1"/>
    <property type="molecule type" value="Genomic_DNA"/>
</dbReference>
<name>A0A916TLD6_9MICO</name>
<feature type="transmembrane region" description="Helical" evidence="1">
    <location>
        <begin position="18"/>
        <end position="37"/>
    </location>
</feature>
<reference evidence="2" key="2">
    <citation type="submission" date="2020-09" db="EMBL/GenBank/DDBJ databases">
        <authorList>
            <person name="Sun Q."/>
            <person name="Zhou Y."/>
        </authorList>
    </citation>
    <scope>NUCLEOTIDE SEQUENCE</scope>
    <source>
        <strain evidence="2">CGMCC 1.15085</strain>
    </source>
</reference>
<accession>A0A916TLD6</accession>
<protein>
    <submittedName>
        <fullName evidence="2">Uncharacterized protein</fullName>
    </submittedName>
</protein>
<keyword evidence="3" id="KW-1185">Reference proteome</keyword>
<keyword evidence="1" id="KW-0812">Transmembrane</keyword>
<keyword evidence="1" id="KW-1133">Transmembrane helix</keyword>
<evidence type="ECO:0000256" key="1">
    <source>
        <dbReference type="SAM" id="Phobius"/>
    </source>
</evidence>
<keyword evidence="1" id="KW-0472">Membrane</keyword>